<name>A0ABS5WUW0_9RHOB</name>
<dbReference type="EMBL" id="JAHHDY010000018">
    <property type="protein sequence ID" value="MBT3142927.1"/>
    <property type="molecule type" value="Genomic_DNA"/>
</dbReference>
<evidence type="ECO:0000313" key="3">
    <source>
        <dbReference type="Proteomes" id="UP000763802"/>
    </source>
</evidence>
<evidence type="ECO:0000313" key="2">
    <source>
        <dbReference type="EMBL" id="MBT3142927.1"/>
    </source>
</evidence>
<gene>
    <name evidence="2" type="ORF">KL867_17800</name>
</gene>
<reference evidence="2 3" key="1">
    <citation type="submission" date="2021-05" db="EMBL/GenBank/DDBJ databases">
        <title>Draft genomes of marine bacteria isolated from model chitin particles.</title>
        <authorList>
            <person name="Datta M.S."/>
            <person name="Schwartzman J.A."/>
            <person name="Cordero O."/>
        </authorList>
    </citation>
    <scope>NUCLEOTIDE SEQUENCE [LARGE SCALE GENOMIC DNA]</scope>
    <source>
        <strain evidence="2 3">4E07</strain>
    </source>
</reference>
<keyword evidence="3" id="KW-1185">Reference proteome</keyword>
<organism evidence="2 3">
    <name type="scientific">Falsiruegeria litorea</name>
    <dbReference type="NCBI Taxonomy" id="1280831"/>
    <lineage>
        <taxon>Bacteria</taxon>
        <taxon>Pseudomonadati</taxon>
        <taxon>Pseudomonadota</taxon>
        <taxon>Alphaproteobacteria</taxon>
        <taxon>Rhodobacterales</taxon>
        <taxon>Roseobacteraceae</taxon>
        <taxon>Falsiruegeria</taxon>
    </lineage>
</organism>
<keyword evidence="1" id="KW-0175">Coiled coil</keyword>
<proteinExistence type="predicted"/>
<accession>A0ABS5WUW0</accession>
<protein>
    <submittedName>
        <fullName evidence="2">Molybdenum cofactor biosynthesis protein MoaE</fullName>
    </submittedName>
</protein>
<dbReference type="RefSeq" id="WP_215194139.1">
    <property type="nucleotide sequence ID" value="NZ_JAHHDY010000018.1"/>
</dbReference>
<dbReference type="Proteomes" id="UP000763802">
    <property type="component" value="Unassembled WGS sequence"/>
</dbReference>
<comment type="caution">
    <text evidence="2">The sequence shown here is derived from an EMBL/GenBank/DDBJ whole genome shotgun (WGS) entry which is preliminary data.</text>
</comment>
<sequence length="101" mass="10754">MKVELIIPTHDNDGSDNAVIIESAVADLCKLYGGATVYAASGFWVNDAGRLFEDQVKVLVSAATDKDAAKAELRNLAKDILEITDQEAVFVSVGGEAEIIE</sequence>
<evidence type="ECO:0000256" key="1">
    <source>
        <dbReference type="SAM" id="Coils"/>
    </source>
</evidence>
<feature type="coiled-coil region" evidence="1">
    <location>
        <begin position="59"/>
        <end position="86"/>
    </location>
</feature>